<name>A0A821HTJ7_9BILA</name>
<dbReference type="Pfam" id="PF00250">
    <property type="entry name" value="Forkhead"/>
    <property type="match status" value="1"/>
</dbReference>
<dbReference type="Gene3D" id="1.10.10.10">
    <property type="entry name" value="Winged helix-like DNA-binding domain superfamily/Winged helix DNA-binding domain"/>
    <property type="match status" value="1"/>
</dbReference>
<dbReference type="Proteomes" id="UP000663866">
    <property type="component" value="Unassembled WGS sequence"/>
</dbReference>
<dbReference type="GO" id="GO:0003700">
    <property type="term" value="F:DNA-binding transcription factor activity"/>
    <property type="evidence" value="ECO:0007669"/>
    <property type="project" value="InterPro"/>
</dbReference>
<dbReference type="InterPro" id="IPR001766">
    <property type="entry name" value="Fork_head_dom"/>
</dbReference>
<gene>
    <name evidence="4" type="ORF">OVN521_LOCUS47923</name>
</gene>
<dbReference type="PROSITE" id="PS50039">
    <property type="entry name" value="FORK_HEAD_3"/>
    <property type="match status" value="1"/>
</dbReference>
<keyword evidence="1 2" id="KW-0238">DNA-binding</keyword>
<feature type="domain" description="Fork-head" evidence="3">
    <location>
        <begin position="24"/>
        <end position="48"/>
    </location>
</feature>
<protein>
    <recommendedName>
        <fullName evidence="3">Fork-head domain-containing protein</fullName>
    </recommendedName>
</protein>
<evidence type="ECO:0000313" key="5">
    <source>
        <dbReference type="Proteomes" id="UP000663866"/>
    </source>
</evidence>
<sequence>YFYSIELGISTLSQQGRRFGVDVKPPYSYIALITLAIENSKDGKMTLN</sequence>
<dbReference type="InterPro" id="IPR018122">
    <property type="entry name" value="TF_fork_head_CS_1"/>
</dbReference>
<dbReference type="AlphaFoldDB" id="A0A821HTJ7"/>
<keyword evidence="5" id="KW-1185">Reference proteome</keyword>
<dbReference type="InterPro" id="IPR036390">
    <property type="entry name" value="WH_DNA-bd_sf"/>
</dbReference>
<organism evidence="4 5">
    <name type="scientific">Rotaria magnacalcarata</name>
    <dbReference type="NCBI Taxonomy" id="392030"/>
    <lineage>
        <taxon>Eukaryota</taxon>
        <taxon>Metazoa</taxon>
        <taxon>Spiralia</taxon>
        <taxon>Gnathifera</taxon>
        <taxon>Rotifera</taxon>
        <taxon>Eurotatoria</taxon>
        <taxon>Bdelloidea</taxon>
        <taxon>Philodinida</taxon>
        <taxon>Philodinidae</taxon>
        <taxon>Rotaria</taxon>
    </lineage>
</organism>
<keyword evidence="2" id="KW-0539">Nucleus</keyword>
<evidence type="ECO:0000259" key="3">
    <source>
        <dbReference type="PROSITE" id="PS50039"/>
    </source>
</evidence>
<feature type="non-terminal residue" evidence="4">
    <location>
        <position position="1"/>
    </location>
</feature>
<evidence type="ECO:0000256" key="2">
    <source>
        <dbReference type="PROSITE-ProRule" id="PRU00089"/>
    </source>
</evidence>
<comment type="caution">
    <text evidence="4">The sequence shown here is derived from an EMBL/GenBank/DDBJ whole genome shotgun (WGS) entry which is preliminary data.</text>
</comment>
<dbReference type="SUPFAM" id="SSF46785">
    <property type="entry name" value="Winged helix' DNA-binding domain"/>
    <property type="match status" value="1"/>
</dbReference>
<feature type="non-terminal residue" evidence="4">
    <location>
        <position position="48"/>
    </location>
</feature>
<evidence type="ECO:0000313" key="4">
    <source>
        <dbReference type="EMBL" id="CAF4686679.1"/>
    </source>
</evidence>
<accession>A0A821HTJ7</accession>
<feature type="DNA-binding region" description="Fork-head" evidence="2">
    <location>
        <begin position="24"/>
        <end position="48"/>
    </location>
</feature>
<dbReference type="EMBL" id="CAJOBG010096721">
    <property type="protein sequence ID" value="CAF4686679.1"/>
    <property type="molecule type" value="Genomic_DNA"/>
</dbReference>
<dbReference type="InterPro" id="IPR036388">
    <property type="entry name" value="WH-like_DNA-bd_sf"/>
</dbReference>
<dbReference type="PROSITE" id="PS00657">
    <property type="entry name" value="FORK_HEAD_1"/>
    <property type="match status" value="1"/>
</dbReference>
<evidence type="ECO:0000256" key="1">
    <source>
        <dbReference type="ARBA" id="ARBA00023125"/>
    </source>
</evidence>
<comment type="subcellular location">
    <subcellularLocation>
        <location evidence="2">Nucleus</location>
    </subcellularLocation>
</comment>
<dbReference type="GO" id="GO:0005634">
    <property type="term" value="C:nucleus"/>
    <property type="evidence" value="ECO:0007669"/>
    <property type="project" value="UniProtKB-SubCell"/>
</dbReference>
<dbReference type="GO" id="GO:0043565">
    <property type="term" value="F:sequence-specific DNA binding"/>
    <property type="evidence" value="ECO:0007669"/>
    <property type="project" value="InterPro"/>
</dbReference>
<reference evidence="4" key="1">
    <citation type="submission" date="2021-02" db="EMBL/GenBank/DDBJ databases">
        <authorList>
            <person name="Nowell W R."/>
        </authorList>
    </citation>
    <scope>NUCLEOTIDE SEQUENCE</scope>
</reference>
<proteinExistence type="predicted"/>